<organism evidence="1 2">
    <name type="scientific">Marasmiellus scandens</name>
    <dbReference type="NCBI Taxonomy" id="2682957"/>
    <lineage>
        <taxon>Eukaryota</taxon>
        <taxon>Fungi</taxon>
        <taxon>Dikarya</taxon>
        <taxon>Basidiomycota</taxon>
        <taxon>Agaricomycotina</taxon>
        <taxon>Agaricomycetes</taxon>
        <taxon>Agaricomycetidae</taxon>
        <taxon>Agaricales</taxon>
        <taxon>Marasmiineae</taxon>
        <taxon>Omphalotaceae</taxon>
        <taxon>Marasmiellus</taxon>
    </lineage>
</organism>
<evidence type="ECO:0008006" key="3">
    <source>
        <dbReference type="Google" id="ProtNLM"/>
    </source>
</evidence>
<sequence>MNPLPYNITLSSQTASFLYLPLRDGDLTKGWNTSYSGGVKDLGSGYPQGIGADTHRTSAAATMELNWTGTAICLYGDAIPGSYIIFVDNVDIGASIQSVTGLLGCKSNLEYGDHNVKLQVVGGHEVAFQYAELTIGVARVGYPGTVINNHTVPAVIGSNPVLPNEYFNFTDGGSGASTHNWIVEVPKNGFWAAPTSQQLLNTDSPHRSST</sequence>
<dbReference type="Gene3D" id="2.60.120.260">
    <property type="entry name" value="Galactose-binding domain-like"/>
    <property type="match status" value="1"/>
</dbReference>
<dbReference type="Proteomes" id="UP001498398">
    <property type="component" value="Unassembled WGS sequence"/>
</dbReference>
<proteinExistence type="predicted"/>
<accession>A0ABR1JMC0</accession>
<reference evidence="1 2" key="1">
    <citation type="submission" date="2024-01" db="EMBL/GenBank/DDBJ databases">
        <title>A draft genome for the cacao thread blight pathogen Marasmiellus scandens.</title>
        <authorList>
            <person name="Baruah I.K."/>
            <person name="Leung J."/>
            <person name="Bukari Y."/>
            <person name="Amoako-Attah I."/>
            <person name="Meinhardt L.W."/>
            <person name="Bailey B.A."/>
            <person name="Cohen S.P."/>
        </authorList>
    </citation>
    <scope>NUCLEOTIDE SEQUENCE [LARGE SCALE GENOMIC DNA]</scope>
    <source>
        <strain evidence="1 2">GH-19</strain>
    </source>
</reference>
<comment type="caution">
    <text evidence="1">The sequence shown here is derived from an EMBL/GenBank/DDBJ whole genome shotgun (WGS) entry which is preliminary data.</text>
</comment>
<evidence type="ECO:0000313" key="2">
    <source>
        <dbReference type="Proteomes" id="UP001498398"/>
    </source>
</evidence>
<evidence type="ECO:0000313" key="1">
    <source>
        <dbReference type="EMBL" id="KAK7464123.1"/>
    </source>
</evidence>
<name>A0ABR1JMC0_9AGAR</name>
<dbReference type="EMBL" id="JBANRG010000008">
    <property type="protein sequence ID" value="KAK7464123.1"/>
    <property type="molecule type" value="Genomic_DNA"/>
</dbReference>
<protein>
    <recommendedName>
        <fullName evidence="3">Lectin</fullName>
    </recommendedName>
</protein>
<keyword evidence="2" id="KW-1185">Reference proteome</keyword>
<gene>
    <name evidence="1" type="ORF">VKT23_006287</name>
</gene>